<feature type="chain" id="PRO_5009311892" evidence="1">
    <location>
        <begin position="17"/>
        <end position="144"/>
    </location>
</feature>
<dbReference type="AlphaFoldDB" id="A0A1I7Y769"/>
<sequence length="144" mass="15818">MRTVLLLAAVAFLCIAGDDVKCHVGYEKPGERVSKVVQCKEQKTCFHYYEATEVEWPFGFVITKKSNVTKKFGCGDDVPEAAIVSCKDPVNVAGTAEREDKKLIVKMACCDYDKCNSSPVASPLFAIAAFVALASMDSLWIQLR</sequence>
<evidence type="ECO:0000313" key="3">
    <source>
        <dbReference type="WBParaSite" id="L893_g13183.t1"/>
    </source>
</evidence>
<evidence type="ECO:0000256" key="1">
    <source>
        <dbReference type="SAM" id="SignalP"/>
    </source>
</evidence>
<dbReference type="Proteomes" id="UP000095287">
    <property type="component" value="Unplaced"/>
</dbReference>
<keyword evidence="2" id="KW-1185">Reference proteome</keyword>
<organism evidence="2 3">
    <name type="scientific">Steinernema glaseri</name>
    <dbReference type="NCBI Taxonomy" id="37863"/>
    <lineage>
        <taxon>Eukaryota</taxon>
        <taxon>Metazoa</taxon>
        <taxon>Ecdysozoa</taxon>
        <taxon>Nematoda</taxon>
        <taxon>Chromadorea</taxon>
        <taxon>Rhabditida</taxon>
        <taxon>Tylenchina</taxon>
        <taxon>Panagrolaimomorpha</taxon>
        <taxon>Strongyloidoidea</taxon>
        <taxon>Steinernematidae</taxon>
        <taxon>Steinernema</taxon>
    </lineage>
</organism>
<accession>A0A1I7Y769</accession>
<keyword evidence="1" id="KW-0732">Signal</keyword>
<dbReference type="InterPro" id="IPR045860">
    <property type="entry name" value="Snake_toxin-like_sf"/>
</dbReference>
<dbReference type="WBParaSite" id="L893_g13183.t1">
    <property type="protein sequence ID" value="L893_g13183.t1"/>
    <property type="gene ID" value="L893_g13183"/>
</dbReference>
<evidence type="ECO:0000313" key="2">
    <source>
        <dbReference type="Proteomes" id="UP000095287"/>
    </source>
</evidence>
<feature type="signal peptide" evidence="1">
    <location>
        <begin position="1"/>
        <end position="16"/>
    </location>
</feature>
<protein>
    <submittedName>
        <fullName evidence="3">Activin_recp domain-containing protein</fullName>
    </submittedName>
</protein>
<name>A0A1I7Y769_9BILA</name>
<proteinExistence type="predicted"/>
<dbReference type="SUPFAM" id="SSF57302">
    <property type="entry name" value="Snake toxin-like"/>
    <property type="match status" value="1"/>
</dbReference>
<reference evidence="3" key="1">
    <citation type="submission" date="2016-11" db="UniProtKB">
        <authorList>
            <consortium name="WormBaseParasite"/>
        </authorList>
    </citation>
    <scope>IDENTIFICATION</scope>
</reference>